<dbReference type="InterPro" id="IPR013083">
    <property type="entry name" value="Znf_RING/FYVE/PHD"/>
</dbReference>
<evidence type="ECO:0000256" key="2">
    <source>
        <dbReference type="ARBA" id="ARBA00022692"/>
    </source>
</evidence>
<protein>
    <submittedName>
        <fullName evidence="13">Zinc finger, C3HC4 type</fullName>
    </submittedName>
</protein>
<keyword evidence="5 10" id="KW-0863">Zinc-finger</keyword>
<evidence type="ECO:0000313" key="13">
    <source>
        <dbReference type="EMBL" id="KJH50486.1"/>
    </source>
</evidence>
<evidence type="ECO:0000256" key="10">
    <source>
        <dbReference type="PROSITE-ProRule" id="PRU00175"/>
    </source>
</evidence>
<feature type="compositionally biased region" description="Low complexity" evidence="11">
    <location>
        <begin position="92"/>
        <end position="102"/>
    </location>
</feature>
<keyword evidence="4" id="KW-0732">Signal</keyword>
<name>A0A0D8Y7B5_DICVI</name>
<evidence type="ECO:0000256" key="4">
    <source>
        <dbReference type="ARBA" id="ARBA00022729"/>
    </source>
</evidence>
<keyword evidence="7" id="KW-1133">Transmembrane helix</keyword>
<feature type="region of interest" description="Disordered" evidence="11">
    <location>
        <begin position="76"/>
        <end position="106"/>
    </location>
</feature>
<dbReference type="InterPro" id="IPR001841">
    <property type="entry name" value="Znf_RING"/>
</dbReference>
<evidence type="ECO:0000256" key="3">
    <source>
        <dbReference type="ARBA" id="ARBA00022723"/>
    </source>
</evidence>
<dbReference type="Pfam" id="PF13639">
    <property type="entry name" value="zf-RING_2"/>
    <property type="match status" value="1"/>
</dbReference>
<keyword evidence="6" id="KW-0862">Zinc</keyword>
<dbReference type="AlphaFoldDB" id="A0A0D8Y7B5"/>
<feature type="compositionally biased region" description="Polar residues" evidence="11">
    <location>
        <begin position="146"/>
        <end position="156"/>
    </location>
</feature>
<feature type="region of interest" description="Disordered" evidence="11">
    <location>
        <begin position="146"/>
        <end position="169"/>
    </location>
</feature>
<dbReference type="FunFam" id="3.30.40.10:FF:000009">
    <property type="entry name" value="E3 ubiquitin-protein ligase RNF130"/>
    <property type="match status" value="1"/>
</dbReference>
<keyword evidence="8" id="KW-0472">Membrane</keyword>
<keyword evidence="9" id="KW-0325">Glycoprotein</keyword>
<organism evidence="13 14">
    <name type="scientific">Dictyocaulus viviparus</name>
    <name type="common">Bovine lungworm</name>
    <dbReference type="NCBI Taxonomy" id="29172"/>
    <lineage>
        <taxon>Eukaryota</taxon>
        <taxon>Metazoa</taxon>
        <taxon>Ecdysozoa</taxon>
        <taxon>Nematoda</taxon>
        <taxon>Chromadorea</taxon>
        <taxon>Rhabditida</taxon>
        <taxon>Rhabditina</taxon>
        <taxon>Rhabditomorpha</taxon>
        <taxon>Strongyloidea</taxon>
        <taxon>Metastrongylidae</taxon>
        <taxon>Dictyocaulus</taxon>
    </lineage>
</organism>
<evidence type="ECO:0000256" key="7">
    <source>
        <dbReference type="ARBA" id="ARBA00022989"/>
    </source>
</evidence>
<feature type="domain" description="RING-type" evidence="12">
    <location>
        <begin position="19"/>
        <end position="60"/>
    </location>
</feature>
<dbReference type="GO" id="GO:0006511">
    <property type="term" value="P:ubiquitin-dependent protein catabolic process"/>
    <property type="evidence" value="ECO:0007669"/>
    <property type="project" value="TreeGrafter"/>
</dbReference>
<dbReference type="Gene3D" id="3.30.40.10">
    <property type="entry name" value="Zinc/RING finger domain, C3HC4 (zinc finger)"/>
    <property type="match status" value="1"/>
</dbReference>
<evidence type="ECO:0000259" key="12">
    <source>
        <dbReference type="PROSITE" id="PS50089"/>
    </source>
</evidence>
<accession>A0A0D8Y7B5</accession>
<evidence type="ECO:0000256" key="1">
    <source>
        <dbReference type="ARBA" id="ARBA00004370"/>
    </source>
</evidence>
<dbReference type="EMBL" id="KN716204">
    <property type="protein sequence ID" value="KJH50486.1"/>
    <property type="molecule type" value="Genomic_DNA"/>
</dbReference>
<dbReference type="GO" id="GO:0061630">
    <property type="term" value="F:ubiquitin protein ligase activity"/>
    <property type="evidence" value="ECO:0007669"/>
    <property type="project" value="TreeGrafter"/>
</dbReference>
<gene>
    <name evidence="13" type="ORF">DICVIV_03336</name>
</gene>
<sequence length="229" mass="24644">MRIPTRCLKSGDPELDVDCAVCIDPYQTGDVVRALPCRHVYHKSCIDPWLLEHRTCPMCKADILKYFGYQVSTTGGGNASHIEPDRDREESPASPSSSDSNAAYTFPPAQDVHDAFHFTPNTSPQLVMNATSAKAFTIVPLTVHSKTPITNTDQGTSRGGERPSSASVVEGRIGPVRIVNQGQVVNLVQVRTRAMSMTGARAATLRKTSDRPPSQPIPVEGSNGGTDVA</sequence>
<evidence type="ECO:0000256" key="6">
    <source>
        <dbReference type="ARBA" id="ARBA00022833"/>
    </source>
</evidence>
<dbReference type="SUPFAM" id="SSF57850">
    <property type="entry name" value="RING/U-box"/>
    <property type="match status" value="1"/>
</dbReference>
<reference evidence="14" key="2">
    <citation type="journal article" date="2016" name="Sci. Rep.">
        <title>Dictyocaulus viviparus genome, variome and transcriptome elucidate lungworm biology and support future intervention.</title>
        <authorList>
            <person name="McNulty S.N."/>
            <person name="Strube C."/>
            <person name="Rosa B.A."/>
            <person name="Martin J.C."/>
            <person name="Tyagi R."/>
            <person name="Choi Y.J."/>
            <person name="Wang Q."/>
            <person name="Hallsworth Pepin K."/>
            <person name="Zhang X."/>
            <person name="Ozersky P."/>
            <person name="Wilson R.K."/>
            <person name="Sternberg P.W."/>
            <person name="Gasser R.B."/>
            <person name="Mitreva M."/>
        </authorList>
    </citation>
    <scope>NUCLEOTIDE SEQUENCE [LARGE SCALE GENOMIC DNA]</scope>
    <source>
        <strain evidence="14">HannoverDv2000</strain>
    </source>
</reference>
<dbReference type="PANTHER" id="PTHR45931:SF21">
    <property type="entry name" value="RING FINGER PROTEIN 130"/>
    <property type="match status" value="1"/>
</dbReference>
<feature type="region of interest" description="Disordered" evidence="11">
    <location>
        <begin position="199"/>
        <end position="229"/>
    </location>
</feature>
<feature type="compositionally biased region" description="Basic and acidic residues" evidence="11">
    <location>
        <begin position="82"/>
        <end position="91"/>
    </location>
</feature>
<comment type="subcellular location">
    <subcellularLocation>
        <location evidence="1">Membrane</location>
    </subcellularLocation>
</comment>
<dbReference type="PANTHER" id="PTHR45931">
    <property type="entry name" value="SI:CH211-59O9.10"/>
    <property type="match status" value="1"/>
</dbReference>
<keyword evidence="3" id="KW-0479">Metal-binding</keyword>
<evidence type="ECO:0000256" key="8">
    <source>
        <dbReference type="ARBA" id="ARBA00023136"/>
    </source>
</evidence>
<reference evidence="13 14" key="1">
    <citation type="submission" date="2013-11" db="EMBL/GenBank/DDBJ databases">
        <title>Draft genome of the bovine lungworm Dictyocaulus viviparus.</title>
        <authorList>
            <person name="Mitreva M."/>
        </authorList>
    </citation>
    <scope>NUCLEOTIDE SEQUENCE [LARGE SCALE GENOMIC DNA]</scope>
    <source>
        <strain evidence="13 14">HannoverDv2000</strain>
    </source>
</reference>
<evidence type="ECO:0000313" key="14">
    <source>
        <dbReference type="Proteomes" id="UP000053766"/>
    </source>
</evidence>
<dbReference type="GO" id="GO:0016020">
    <property type="term" value="C:membrane"/>
    <property type="evidence" value="ECO:0007669"/>
    <property type="project" value="UniProtKB-SubCell"/>
</dbReference>
<evidence type="ECO:0000256" key="11">
    <source>
        <dbReference type="SAM" id="MobiDB-lite"/>
    </source>
</evidence>
<dbReference type="GO" id="GO:0008270">
    <property type="term" value="F:zinc ion binding"/>
    <property type="evidence" value="ECO:0007669"/>
    <property type="project" value="UniProtKB-KW"/>
</dbReference>
<keyword evidence="2" id="KW-0812">Transmembrane</keyword>
<dbReference type="SMART" id="SM00184">
    <property type="entry name" value="RING"/>
    <property type="match status" value="1"/>
</dbReference>
<keyword evidence="14" id="KW-1185">Reference proteome</keyword>
<dbReference type="OrthoDB" id="5357315at2759"/>
<proteinExistence type="predicted"/>
<dbReference type="PROSITE" id="PS50089">
    <property type="entry name" value="ZF_RING_2"/>
    <property type="match status" value="1"/>
</dbReference>
<dbReference type="InterPro" id="IPR051834">
    <property type="entry name" value="RING_finger_E3_ligase"/>
</dbReference>
<dbReference type="STRING" id="29172.A0A0D8Y7B5"/>
<dbReference type="Proteomes" id="UP000053766">
    <property type="component" value="Unassembled WGS sequence"/>
</dbReference>
<evidence type="ECO:0000256" key="9">
    <source>
        <dbReference type="ARBA" id="ARBA00023180"/>
    </source>
</evidence>
<evidence type="ECO:0000256" key="5">
    <source>
        <dbReference type="ARBA" id="ARBA00022771"/>
    </source>
</evidence>
<dbReference type="GO" id="GO:0005634">
    <property type="term" value="C:nucleus"/>
    <property type="evidence" value="ECO:0007669"/>
    <property type="project" value="TreeGrafter"/>
</dbReference>
<dbReference type="GO" id="GO:0045893">
    <property type="term" value="P:positive regulation of DNA-templated transcription"/>
    <property type="evidence" value="ECO:0007669"/>
    <property type="project" value="TreeGrafter"/>
</dbReference>
<dbReference type="GO" id="GO:0016567">
    <property type="term" value="P:protein ubiquitination"/>
    <property type="evidence" value="ECO:0007669"/>
    <property type="project" value="TreeGrafter"/>
</dbReference>